<evidence type="ECO:0000313" key="2">
    <source>
        <dbReference type="EMBL" id="KAK3183163.1"/>
    </source>
</evidence>
<dbReference type="PANTHER" id="PTHR14939">
    <property type="entry name" value="F-BOX ONLY PROTEIN 22"/>
    <property type="match status" value="1"/>
</dbReference>
<evidence type="ECO:0000259" key="1">
    <source>
        <dbReference type="Pfam" id="PF00646"/>
    </source>
</evidence>
<dbReference type="PANTHER" id="PTHR14939:SF8">
    <property type="entry name" value="FIST C-DOMAIN DOMAIN-CONTAINING PROTEIN"/>
    <property type="match status" value="1"/>
</dbReference>
<feature type="domain" description="F-box" evidence="1">
    <location>
        <begin position="8"/>
        <end position="39"/>
    </location>
</feature>
<organism evidence="2 3">
    <name type="scientific">Dipteronia sinensis</name>
    <dbReference type="NCBI Taxonomy" id="43782"/>
    <lineage>
        <taxon>Eukaryota</taxon>
        <taxon>Viridiplantae</taxon>
        <taxon>Streptophyta</taxon>
        <taxon>Embryophyta</taxon>
        <taxon>Tracheophyta</taxon>
        <taxon>Spermatophyta</taxon>
        <taxon>Magnoliopsida</taxon>
        <taxon>eudicotyledons</taxon>
        <taxon>Gunneridae</taxon>
        <taxon>Pentapetalae</taxon>
        <taxon>rosids</taxon>
        <taxon>malvids</taxon>
        <taxon>Sapindales</taxon>
        <taxon>Sapindaceae</taxon>
        <taxon>Hippocastanoideae</taxon>
        <taxon>Acereae</taxon>
        <taxon>Dipteronia</taxon>
    </lineage>
</organism>
<dbReference type="InterPro" id="IPR036047">
    <property type="entry name" value="F-box-like_dom_sf"/>
</dbReference>
<reference evidence="2" key="1">
    <citation type="journal article" date="2023" name="Plant J.">
        <title>Genome sequences and population genomics provide insights into the demographic history, inbreeding, and mutation load of two 'living fossil' tree species of Dipteronia.</title>
        <authorList>
            <person name="Feng Y."/>
            <person name="Comes H.P."/>
            <person name="Chen J."/>
            <person name="Zhu S."/>
            <person name="Lu R."/>
            <person name="Zhang X."/>
            <person name="Li P."/>
            <person name="Qiu J."/>
            <person name="Olsen K.M."/>
            <person name="Qiu Y."/>
        </authorList>
    </citation>
    <scope>NUCLEOTIDE SEQUENCE</scope>
    <source>
        <strain evidence="2">NBL</strain>
    </source>
</reference>
<sequence>MDVGLRNEDLLQNILLRLPAVSLASAVRVNKSWNKACNQILNRPKLVTALSNSSSLHVAVKEILDEVLFEPIRPHFAVAYVDLKFDLATTHRLIAKKLGSQIPIITKAATGIIGMDAHTNEIEEANQMESPGNDDPNIGRIYTLFGHFNYSGIVLVVGFVWTQS</sequence>
<dbReference type="Proteomes" id="UP001281410">
    <property type="component" value="Unassembled WGS sequence"/>
</dbReference>
<proteinExistence type="predicted"/>
<dbReference type="GO" id="GO:0000209">
    <property type="term" value="P:protein polyubiquitination"/>
    <property type="evidence" value="ECO:0007669"/>
    <property type="project" value="TreeGrafter"/>
</dbReference>
<dbReference type="InterPro" id="IPR001810">
    <property type="entry name" value="F-box_dom"/>
</dbReference>
<gene>
    <name evidence="2" type="ORF">Dsin_030449</name>
</gene>
<dbReference type="Pfam" id="PF00646">
    <property type="entry name" value="F-box"/>
    <property type="match status" value="1"/>
</dbReference>
<dbReference type="SUPFAM" id="SSF81383">
    <property type="entry name" value="F-box domain"/>
    <property type="match status" value="1"/>
</dbReference>
<dbReference type="GO" id="GO:0032436">
    <property type="term" value="P:positive regulation of proteasomal ubiquitin-dependent protein catabolic process"/>
    <property type="evidence" value="ECO:0007669"/>
    <property type="project" value="TreeGrafter"/>
</dbReference>
<name>A0AAD9ZK26_9ROSI</name>
<protein>
    <recommendedName>
        <fullName evidence="1">F-box domain-containing protein</fullName>
    </recommendedName>
</protein>
<keyword evidence="3" id="KW-1185">Reference proteome</keyword>
<evidence type="ECO:0000313" key="3">
    <source>
        <dbReference type="Proteomes" id="UP001281410"/>
    </source>
</evidence>
<dbReference type="EMBL" id="JANJYJ010000010">
    <property type="protein sequence ID" value="KAK3183163.1"/>
    <property type="molecule type" value="Genomic_DNA"/>
</dbReference>
<dbReference type="AlphaFoldDB" id="A0AAD9ZK26"/>
<accession>A0AAD9ZK26</accession>
<comment type="caution">
    <text evidence="2">The sequence shown here is derived from an EMBL/GenBank/DDBJ whole genome shotgun (WGS) entry which is preliminary data.</text>
</comment>
<dbReference type="CDD" id="cd09917">
    <property type="entry name" value="F-box_SF"/>
    <property type="match status" value="1"/>
</dbReference>